<evidence type="ECO:0000313" key="2">
    <source>
        <dbReference type="EMBL" id="KAK1359342.1"/>
    </source>
</evidence>
<name>A0AAD8M4M2_9APIA</name>
<reference evidence="2" key="2">
    <citation type="submission" date="2023-05" db="EMBL/GenBank/DDBJ databases">
        <authorList>
            <person name="Schelkunov M.I."/>
        </authorList>
    </citation>
    <scope>NUCLEOTIDE SEQUENCE</scope>
    <source>
        <strain evidence="2">Hsosn_3</strain>
        <tissue evidence="2">Leaf</tissue>
    </source>
</reference>
<dbReference type="Proteomes" id="UP001237642">
    <property type="component" value="Unassembled WGS sequence"/>
</dbReference>
<dbReference type="PANTHER" id="PTHR47165:SF4">
    <property type="entry name" value="OS03G0429900 PROTEIN"/>
    <property type="match status" value="1"/>
</dbReference>
<evidence type="ECO:0000313" key="3">
    <source>
        <dbReference type="Proteomes" id="UP001237642"/>
    </source>
</evidence>
<feature type="domain" description="Replication protein A 70 kDa DNA-binding subunit B/D first OB fold" evidence="1">
    <location>
        <begin position="5"/>
        <end position="111"/>
    </location>
</feature>
<dbReference type="InterPro" id="IPR003871">
    <property type="entry name" value="RFA1B/D_OB_1st"/>
</dbReference>
<evidence type="ECO:0000259" key="1">
    <source>
        <dbReference type="Pfam" id="PF02721"/>
    </source>
</evidence>
<dbReference type="CDD" id="cd04480">
    <property type="entry name" value="RPA1_DBD_A_like"/>
    <property type="match status" value="1"/>
</dbReference>
<accession>A0AAD8M4M2</accession>
<organism evidence="2 3">
    <name type="scientific">Heracleum sosnowskyi</name>
    <dbReference type="NCBI Taxonomy" id="360622"/>
    <lineage>
        <taxon>Eukaryota</taxon>
        <taxon>Viridiplantae</taxon>
        <taxon>Streptophyta</taxon>
        <taxon>Embryophyta</taxon>
        <taxon>Tracheophyta</taxon>
        <taxon>Spermatophyta</taxon>
        <taxon>Magnoliopsida</taxon>
        <taxon>eudicotyledons</taxon>
        <taxon>Gunneridae</taxon>
        <taxon>Pentapetalae</taxon>
        <taxon>asterids</taxon>
        <taxon>campanulids</taxon>
        <taxon>Apiales</taxon>
        <taxon>Apiaceae</taxon>
        <taxon>Apioideae</taxon>
        <taxon>apioid superclade</taxon>
        <taxon>Tordylieae</taxon>
        <taxon>Tordyliinae</taxon>
        <taxon>Heracleum</taxon>
    </lineage>
</organism>
<protein>
    <recommendedName>
        <fullName evidence="1">Replication protein A 70 kDa DNA-binding subunit B/D first OB fold domain-containing protein</fullName>
    </recommendedName>
</protein>
<keyword evidence="3" id="KW-1185">Reference proteome</keyword>
<dbReference type="EMBL" id="JAUIZM010000010">
    <property type="protein sequence ID" value="KAK1359342.1"/>
    <property type="molecule type" value="Genomic_DNA"/>
</dbReference>
<dbReference type="AlphaFoldDB" id="A0AAD8M4M2"/>
<comment type="caution">
    <text evidence="2">The sequence shown here is derived from an EMBL/GenBank/DDBJ whole genome shotgun (WGS) entry which is preliminary data.</text>
</comment>
<feature type="domain" description="Replication protein A 70 kDa DNA-binding subunit B/D first OB fold" evidence="1">
    <location>
        <begin position="459"/>
        <end position="549"/>
    </location>
</feature>
<dbReference type="SUPFAM" id="SSF50249">
    <property type="entry name" value="Nucleic acid-binding proteins"/>
    <property type="match status" value="3"/>
</dbReference>
<dbReference type="InterPro" id="IPR012340">
    <property type="entry name" value="NA-bd_OB-fold"/>
</dbReference>
<sequence length="600" mass="70359">MELNNYDQIKNLKSSSYDWKIRVRLQAVWKGLNRETKEIYGLNMIFTDDSNARVHAFASKKFCENLLDKLIEGQIYILSNFKVKDFLGDEIYRPVRNKIHIFFTPHTKLEKDESNGLEIEDYAFDFYYMGEIEKLADDNRFLTDMVGKVENIQDGITTTKNNNETTRMKFEITDGRYRVKVTLFEEFGIRVEEQFKKLDPNDIFVIIASARVGRYDGAPNLTNYPATRVYVNPIHYSVKDLKTRKRFVGKMHAYGGRREKKFNSQTNQQLKQEFLKKQVECQVIVRKLEEKANWYYSKCTGCDIEIHRQNGIYKCNQCPGQRIIPYPDKRFRLCTVCSYNTGSIAIIFPDAEKYTITLQINEDNIEKGSTVYEAREILENMDVSDSFDPTKAEMVETHQDSEMKDVHVQESNNGTPQTGNSTNIKTRARKDLKPIAFGSKDLSEIPPMKNIKKEKVDHLQIKCRIIRKWRGCTRTGEEFKAFNVLLIDNMKTRIHAFIHGFCVDNLEDQIELDKVYTIKNFTVQNYKEADIYRCLRNEKQLIISKDTKFEEVEDKQSNIPSEMFDLYEHSELRSLAGHKTYLTDVVGIMTKYEFRDLKKE</sequence>
<dbReference type="PANTHER" id="PTHR47165">
    <property type="entry name" value="OS03G0429900 PROTEIN"/>
    <property type="match status" value="1"/>
</dbReference>
<gene>
    <name evidence="2" type="ORF">POM88_043816</name>
</gene>
<proteinExistence type="predicted"/>
<dbReference type="Gene3D" id="2.40.50.140">
    <property type="entry name" value="Nucleic acid-binding proteins"/>
    <property type="match status" value="3"/>
</dbReference>
<dbReference type="Pfam" id="PF02721">
    <property type="entry name" value="DUF223"/>
    <property type="match status" value="2"/>
</dbReference>
<reference evidence="2" key="1">
    <citation type="submission" date="2023-02" db="EMBL/GenBank/DDBJ databases">
        <title>Genome of toxic invasive species Heracleum sosnowskyi carries increased number of genes despite the absence of recent whole-genome duplications.</title>
        <authorList>
            <person name="Schelkunov M."/>
            <person name="Shtratnikova V."/>
            <person name="Makarenko M."/>
            <person name="Klepikova A."/>
            <person name="Omelchenko D."/>
            <person name="Novikova G."/>
            <person name="Obukhova E."/>
            <person name="Bogdanov V."/>
            <person name="Penin A."/>
            <person name="Logacheva M."/>
        </authorList>
    </citation>
    <scope>NUCLEOTIDE SEQUENCE</scope>
    <source>
        <strain evidence="2">Hsosn_3</strain>
        <tissue evidence="2">Leaf</tissue>
    </source>
</reference>